<dbReference type="SMART" id="SM00232">
    <property type="entry name" value="JAB_MPN"/>
    <property type="match status" value="1"/>
</dbReference>
<keyword evidence="1" id="KW-0645">Protease</keyword>
<evidence type="ECO:0000256" key="1">
    <source>
        <dbReference type="ARBA" id="ARBA00022670"/>
    </source>
</evidence>
<sequence length="134" mass="13853">MPPELTIAPDAYATMVTAAAAARPLEVCGLLLGTGAHIATAQVTANVACNPDRHFEIDPAALIAAHRAVRDGSGPQVVGYFHSHPNGLARPSVTDAESAARDGRVWIIVAGDTTTCWSDGPGGFEPLSYCVMQG</sequence>
<dbReference type="GO" id="GO:0000502">
    <property type="term" value="C:proteasome complex"/>
    <property type="evidence" value="ECO:0007669"/>
    <property type="project" value="UniProtKB-KW"/>
</dbReference>
<dbReference type="CDD" id="cd08070">
    <property type="entry name" value="MPN_like"/>
    <property type="match status" value="1"/>
</dbReference>
<keyword evidence="4" id="KW-0862">Zinc</keyword>
<dbReference type="SUPFAM" id="SSF102712">
    <property type="entry name" value="JAB1/MPN domain"/>
    <property type="match status" value="1"/>
</dbReference>
<dbReference type="Pfam" id="PF14464">
    <property type="entry name" value="Prok-JAB"/>
    <property type="match status" value="1"/>
</dbReference>
<dbReference type="InterPro" id="IPR051929">
    <property type="entry name" value="VirAsm_ModProt"/>
</dbReference>
<proteinExistence type="predicted"/>
<dbReference type="AlphaFoldDB" id="A0A7W5ZV41"/>
<evidence type="ECO:0000256" key="4">
    <source>
        <dbReference type="ARBA" id="ARBA00022833"/>
    </source>
</evidence>
<dbReference type="RefSeq" id="WP_183611857.1">
    <property type="nucleotide sequence ID" value="NZ_JACICY010000001.1"/>
</dbReference>
<dbReference type="PROSITE" id="PS50249">
    <property type="entry name" value="MPN"/>
    <property type="match status" value="1"/>
</dbReference>
<evidence type="ECO:0000259" key="6">
    <source>
        <dbReference type="PROSITE" id="PS50249"/>
    </source>
</evidence>
<dbReference type="GO" id="GO:0008235">
    <property type="term" value="F:metalloexopeptidase activity"/>
    <property type="evidence" value="ECO:0007669"/>
    <property type="project" value="TreeGrafter"/>
</dbReference>
<dbReference type="Gene3D" id="3.40.140.10">
    <property type="entry name" value="Cytidine Deaminase, domain 2"/>
    <property type="match status" value="1"/>
</dbReference>
<reference evidence="7 8" key="1">
    <citation type="submission" date="2020-08" db="EMBL/GenBank/DDBJ databases">
        <title>Genomic Encyclopedia of Type Strains, Phase IV (KMG-IV): sequencing the most valuable type-strain genomes for metagenomic binning, comparative biology and taxonomic classification.</title>
        <authorList>
            <person name="Goeker M."/>
        </authorList>
    </citation>
    <scope>NUCLEOTIDE SEQUENCE [LARGE SCALE GENOMIC DNA]</scope>
    <source>
        <strain evidence="7 8">DSM 14552</strain>
    </source>
</reference>
<keyword evidence="7" id="KW-0647">Proteasome</keyword>
<keyword evidence="8" id="KW-1185">Reference proteome</keyword>
<gene>
    <name evidence="7" type="ORF">GGQ88_000888</name>
</gene>
<dbReference type="Proteomes" id="UP000562395">
    <property type="component" value="Unassembled WGS sequence"/>
</dbReference>
<dbReference type="PANTHER" id="PTHR34858">
    <property type="entry name" value="CYSO-CYSTEINE PEPTIDASE"/>
    <property type="match status" value="1"/>
</dbReference>
<feature type="domain" description="MPN" evidence="6">
    <location>
        <begin position="5"/>
        <end position="134"/>
    </location>
</feature>
<evidence type="ECO:0000256" key="3">
    <source>
        <dbReference type="ARBA" id="ARBA00022801"/>
    </source>
</evidence>
<protein>
    <submittedName>
        <fullName evidence="7">Proteasome lid subunit RPN8/RPN11</fullName>
    </submittedName>
</protein>
<evidence type="ECO:0000256" key="5">
    <source>
        <dbReference type="ARBA" id="ARBA00023049"/>
    </source>
</evidence>
<dbReference type="EMBL" id="JACICY010000001">
    <property type="protein sequence ID" value="MBB3859648.1"/>
    <property type="molecule type" value="Genomic_DNA"/>
</dbReference>
<dbReference type="PANTHER" id="PTHR34858:SF1">
    <property type="entry name" value="CYSO-CYSTEINE PEPTIDASE"/>
    <property type="match status" value="1"/>
</dbReference>
<dbReference type="GO" id="GO:0008270">
    <property type="term" value="F:zinc ion binding"/>
    <property type="evidence" value="ECO:0007669"/>
    <property type="project" value="TreeGrafter"/>
</dbReference>
<dbReference type="InterPro" id="IPR037518">
    <property type="entry name" value="MPN"/>
</dbReference>
<evidence type="ECO:0000313" key="7">
    <source>
        <dbReference type="EMBL" id="MBB3859648.1"/>
    </source>
</evidence>
<organism evidence="7 8">
    <name type="scientific">Novosphingobium hassiacum</name>
    <dbReference type="NCBI Taxonomy" id="173676"/>
    <lineage>
        <taxon>Bacteria</taxon>
        <taxon>Pseudomonadati</taxon>
        <taxon>Pseudomonadota</taxon>
        <taxon>Alphaproteobacteria</taxon>
        <taxon>Sphingomonadales</taxon>
        <taxon>Sphingomonadaceae</taxon>
        <taxon>Novosphingobium</taxon>
    </lineage>
</organism>
<keyword evidence="3" id="KW-0378">Hydrolase</keyword>
<comment type="caution">
    <text evidence="7">The sequence shown here is derived from an EMBL/GenBank/DDBJ whole genome shotgun (WGS) entry which is preliminary data.</text>
</comment>
<dbReference type="InterPro" id="IPR028090">
    <property type="entry name" value="JAB_dom_prok"/>
</dbReference>
<accession>A0A7W5ZV41</accession>
<dbReference type="GO" id="GO:0006508">
    <property type="term" value="P:proteolysis"/>
    <property type="evidence" value="ECO:0007669"/>
    <property type="project" value="UniProtKB-KW"/>
</dbReference>
<keyword evidence="2" id="KW-0479">Metal-binding</keyword>
<evidence type="ECO:0000313" key="8">
    <source>
        <dbReference type="Proteomes" id="UP000562395"/>
    </source>
</evidence>
<keyword evidence="5" id="KW-0482">Metalloprotease</keyword>
<dbReference type="InterPro" id="IPR000555">
    <property type="entry name" value="JAMM/MPN+_dom"/>
</dbReference>
<evidence type="ECO:0000256" key="2">
    <source>
        <dbReference type="ARBA" id="ARBA00022723"/>
    </source>
</evidence>
<name>A0A7W5ZV41_9SPHN</name>